<dbReference type="AlphaFoldDB" id="A0A1Y3BLD9"/>
<reference evidence="2 3" key="1">
    <citation type="submission" date="2017-03" db="EMBL/GenBank/DDBJ databases">
        <title>Genome Survey of Euroglyphus maynei.</title>
        <authorList>
            <person name="Arlian L.G."/>
            <person name="Morgan M.S."/>
            <person name="Rider S.D."/>
        </authorList>
    </citation>
    <scope>NUCLEOTIDE SEQUENCE [LARGE SCALE GENOMIC DNA]</scope>
    <source>
        <strain evidence="2">Arlian Lab</strain>
        <tissue evidence="2">Whole body</tissue>
    </source>
</reference>
<comment type="caution">
    <text evidence="2">The sequence shown here is derived from an EMBL/GenBank/DDBJ whole genome shotgun (WGS) entry which is preliminary data.</text>
</comment>
<feature type="region of interest" description="Disordered" evidence="1">
    <location>
        <begin position="156"/>
        <end position="179"/>
    </location>
</feature>
<sequence length="254" mass="28527">MSTPLLTMNHQSNWCHSAVSSKTATTTTSLNNTGNVSFRSQTSRFDRHGNFVMPSAFAKSTSTMSLPSTAIFFQKIGCSMSLPILYSDKMTPTNDKLNDNNSTTNEDDDSLVASSLPNLKFFDQNFPEISQRLDSIDLYKDKNEFVESVNKKTITVENERMDQQEQENPPKNSRVDSLDIYKRRRSSAELDLAIVGKCFTNKDQSPDESNETTIQDDLARLKIEMDKSSEKSTSSSDCEISNRHGSRKNSSMIP</sequence>
<protein>
    <submittedName>
        <fullName evidence="2">Uncharacterized protein</fullName>
    </submittedName>
</protein>
<proteinExistence type="predicted"/>
<dbReference type="EMBL" id="MUJZ01017356">
    <property type="protein sequence ID" value="OTF80623.1"/>
    <property type="molecule type" value="Genomic_DNA"/>
</dbReference>
<feature type="region of interest" description="Disordered" evidence="1">
    <location>
        <begin position="222"/>
        <end position="254"/>
    </location>
</feature>
<name>A0A1Y3BLD9_EURMA</name>
<accession>A0A1Y3BLD9</accession>
<feature type="region of interest" description="Disordered" evidence="1">
    <location>
        <begin position="91"/>
        <end position="110"/>
    </location>
</feature>
<keyword evidence="3" id="KW-1185">Reference proteome</keyword>
<evidence type="ECO:0000256" key="1">
    <source>
        <dbReference type="SAM" id="MobiDB-lite"/>
    </source>
</evidence>
<gene>
    <name evidence="2" type="ORF">BLA29_007995</name>
</gene>
<feature type="non-terminal residue" evidence="2">
    <location>
        <position position="254"/>
    </location>
</feature>
<evidence type="ECO:0000313" key="3">
    <source>
        <dbReference type="Proteomes" id="UP000194236"/>
    </source>
</evidence>
<evidence type="ECO:0000313" key="2">
    <source>
        <dbReference type="EMBL" id="OTF80623.1"/>
    </source>
</evidence>
<dbReference type="Proteomes" id="UP000194236">
    <property type="component" value="Unassembled WGS sequence"/>
</dbReference>
<organism evidence="2 3">
    <name type="scientific">Euroglyphus maynei</name>
    <name type="common">Mayne's house dust mite</name>
    <dbReference type="NCBI Taxonomy" id="6958"/>
    <lineage>
        <taxon>Eukaryota</taxon>
        <taxon>Metazoa</taxon>
        <taxon>Ecdysozoa</taxon>
        <taxon>Arthropoda</taxon>
        <taxon>Chelicerata</taxon>
        <taxon>Arachnida</taxon>
        <taxon>Acari</taxon>
        <taxon>Acariformes</taxon>
        <taxon>Sarcoptiformes</taxon>
        <taxon>Astigmata</taxon>
        <taxon>Psoroptidia</taxon>
        <taxon>Analgoidea</taxon>
        <taxon>Pyroglyphidae</taxon>
        <taxon>Pyroglyphinae</taxon>
        <taxon>Euroglyphus</taxon>
    </lineage>
</organism>